<dbReference type="AlphaFoldDB" id="A0A1Z4M295"/>
<evidence type="ECO:0000313" key="1">
    <source>
        <dbReference type="EMBL" id="BAY87623.1"/>
    </source>
</evidence>
<dbReference type="OrthoDB" id="9853816at2"/>
<dbReference type="Proteomes" id="UP000218418">
    <property type="component" value="Plasmid plasmid1"/>
</dbReference>
<protein>
    <submittedName>
        <fullName evidence="1">Uncharacterized protein</fullName>
    </submittedName>
</protein>
<geneLocation type="plasmid" evidence="2">
    <name>Plasmid1 dna</name>
</geneLocation>
<accession>A0A1Z4M295</accession>
<dbReference type="EMBL" id="AP018228">
    <property type="protein sequence ID" value="BAY87623.1"/>
    <property type="molecule type" value="Genomic_DNA"/>
</dbReference>
<evidence type="ECO:0000313" key="2">
    <source>
        <dbReference type="Proteomes" id="UP000218418"/>
    </source>
</evidence>
<sequence>MKTPICANFILQSIDCDDKVFIVTTIGENIATIEVQDGIENLLGVLELTIEQGEVIVKIMQLSYKNKPIKIKLCTL</sequence>
<name>A0A1Z4M295_9CYAN</name>
<proteinExistence type="predicted"/>
<gene>
    <name evidence="1" type="ORF">NIES267_71470</name>
</gene>
<reference evidence="1 2" key="1">
    <citation type="submission" date="2017-06" db="EMBL/GenBank/DDBJ databases">
        <title>Genome sequencing of cyanobaciteial culture collection at National Institute for Environmental Studies (NIES).</title>
        <authorList>
            <person name="Hirose Y."/>
            <person name="Shimura Y."/>
            <person name="Fujisawa T."/>
            <person name="Nakamura Y."/>
            <person name="Kawachi M."/>
        </authorList>
    </citation>
    <scope>NUCLEOTIDE SEQUENCE [LARGE SCALE GENOMIC DNA]</scope>
    <source>
        <strain evidence="1 2">NIES-267</strain>
        <plasmid evidence="2">Plasmid1 dna</plasmid>
    </source>
</reference>
<organism evidence="1 2">
    <name type="scientific">Calothrix parasitica NIES-267</name>
    <dbReference type="NCBI Taxonomy" id="1973488"/>
    <lineage>
        <taxon>Bacteria</taxon>
        <taxon>Bacillati</taxon>
        <taxon>Cyanobacteriota</taxon>
        <taxon>Cyanophyceae</taxon>
        <taxon>Nostocales</taxon>
        <taxon>Calotrichaceae</taxon>
        <taxon>Calothrix</taxon>
    </lineage>
</organism>
<keyword evidence="1" id="KW-0614">Plasmid</keyword>
<keyword evidence="2" id="KW-1185">Reference proteome</keyword>